<dbReference type="SUPFAM" id="SSF55008">
    <property type="entry name" value="HMA, heavy metal-associated domain"/>
    <property type="match status" value="1"/>
</dbReference>
<proteinExistence type="inferred from homology"/>
<feature type="compositionally biased region" description="Basic and acidic residues" evidence="6">
    <location>
        <begin position="97"/>
        <end position="123"/>
    </location>
</feature>
<keyword evidence="9" id="KW-1185">Reference proteome</keyword>
<comment type="caution">
    <text evidence="8">The sequence shown here is derived from an EMBL/GenBank/DDBJ whole genome shotgun (WGS) entry which is preliminary data.</text>
</comment>
<sequence>MRDLGCYQEPNAVILRSSMVQRTVLKVDISCLKCKKQLLKAVSKLQGVDKIEIDAAKGTLTVTGDADPYEIIVGTRKAGKNVEVVSIGPPPAPQKQEAQKKPDQKKEAEKKKPEETKPEYKAAHFDHNPYTCPVCQLMAHSPYPHQVGRYEEPNSSCSIM</sequence>
<dbReference type="InterPro" id="IPR051863">
    <property type="entry name" value="HIPP"/>
</dbReference>
<keyword evidence="4" id="KW-0636">Prenylation</keyword>
<reference evidence="8 9" key="1">
    <citation type="journal article" date="2020" name="Nat. Commun.">
        <title>Genome of Tripterygium wilfordii and identification of cytochrome P450 involved in triptolide biosynthesis.</title>
        <authorList>
            <person name="Tu L."/>
            <person name="Su P."/>
            <person name="Zhang Z."/>
            <person name="Gao L."/>
            <person name="Wang J."/>
            <person name="Hu T."/>
            <person name="Zhou J."/>
            <person name="Zhang Y."/>
            <person name="Zhao Y."/>
            <person name="Liu Y."/>
            <person name="Song Y."/>
            <person name="Tong Y."/>
            <person name="Lu Y."/>
            <person name="Yang J."/>
            <person name="Xu C."/>
            <person name="Jia M."/>
            <person name="Peters R.J."/>
            <person name="Huang L."/>
            <person name="Gao W."/>
        </authorList>
    </citation>
    <scope>NUCLEOTIDE SEQUENCE [LARGE SCALE GENOMIC DNA]</scope>
    <source>
        <strain evidence="9">cv. XIE 37</strain>
        <tissue evidence="8">Leaf</tissue>
    </source>
</reference>
<evidence type="ECO:0000256" key="2">
    <source>
        <dbReference type="ARBA" id="ARBA00022723"/>
    </source>
</evidence>
<dbReference type="InterPro" id="IPR006121">
    <property type="entry name" value="HMA_dom"/>
</dbReference>
<evidence type="ECO:0000313" key="9">
    <source>
        <dbReference type="Proteomes" id="UP000593562"/>
    </source>
</evidence>
<evidence type="ECO:0000256" key="4">
    <source>
        <dbReference type="ARBA" id="ARBA00023289"/>
    </source>
</evidence>
<dbReference type="Proteomes" id="UP000593562">
    <property type="component" value="Unassembled WGS sequence"/>
</dbReference>
<evidence type="ECO:0000313" key="8">
    <source>
        <dbReference type="EMBL" id="KAF5738146.1"/>
    </source>
</evidence>
<dbReference type="PROSITE" id="PS50846">
    <property type="entry name" value="HMA_2"/>
    <property type="match status" value="1"/>
</dbReference>
<keyword evidence="3" id="KW-0449">Lipoprotein</keyword>
<dbReference type="Pfam" id="PF00403">
    <property type="entry name" value="HMA"/>
    <property type="match status" value="1"/>
</dbReference>
<name>A0A7J7CW67_TRIWF</name>
<feature type="domain" description="HMA" evidence="7">
    <location>
        <begin position="20"/>
        <end position="83"/>
    </location>
</feature>
<dbReference type="InParanoid" id="A0A7J7CW67"/>
<keyword evidence="1" id="KW-0488">Methylation</keyword>
<feature type="region of interest" description="Disordered" evidence="6">
    <location>
        <begin position="83"/>
        <end position="123"/>
    </location>
</feature>
<evidence type="ECO:0000256" key="1">
    <source>
        <dbReference type="ARBA" id="ARBA00022481"/>
    </source>
</evidence>
<dbReference type="AlphaFoldDB" id="A0A7J7CW67"/>
<dbReference type="PANTHER" id="PTHR45811:SF13">
    <property type="entry name" value="OS04G0661100 PROTEIN"/>
    <property type="match status" value="1"/>
</dbReference>
<organism evidence="8 9">
    <name type="scientific">Tripterygium wilfordii</name>
    <name type="common">Thunder God vine</name>
    <dbReference type="NCBI Taxonomy" id="458696"/>
    <lineage>
        <taxon>Eukaryota</taxon>
        <taxon>Viridiplantae</taxon>
        <taxon>Streptophyta</taxon>
        <taxon>Embryophyta</taxon>
        <taxon>Tracheophyta</taxon>
        <taxon>Spermatophyta</taxon>
        <taxon>Magnoliopsida</taxon>
        <taxon>eudicotyledons</taxon>
        <taxon>Gunneridae</taxon>
        <taxon>Pentapetalae</taxon>
        <taxon>rosids</taxon>
        <taxon>fabids</taxon>
        <taxon>Celastrales</taxon>
        <taxon>Celastraceae</taxon>
        <taxon>Tripterygium</taxon>
    </lineage>
</organism>
<comment type="similarity">
    <text evidence="5">Belongs to the HIPP family.</text>
</comment>
<dbReference type="GO" id="GO:0046872">
    <property type="term" value="F:metal ion binding"/>
    <property type="evidence" value="ECO:0007669"/>
    <property type="project" value="UniProtKB-KW"/>
</dbReference>
<evidence type="ECO:0000256" key="6">
    <source>
        <dbReference type="SAM" id="MobiDB-lite"/>
    </source>
</evidence>
<dbReference type="InterPro" id="IPR036163">
    <property type="entry name" value="HMA_dom_sf"/>
</dbReference>
<dbReference type="CDD" id="cd00371">
    <property type="entry name" value="HMA"/>
    <property type="match status" value="1"/>
</dbReference>
<gene>
    <name evidence="8" type="ORF">HS088_TW13G01041</name>
</gene>
<accession>A0A7J7CW67</accession>
<dbReference type="PANTHER" id="PTHR45811">
    <property type="entry name" value="COPPER TRANSPORT PROTEIN FAMILY-RELATED"/>
    <property type="match status" value="1"/>
</dbReference>
<keyword evidence="2" id="KW-0479">Metal-binding</keyword>
<evidence type="ECO:0000256" key="3">
    <source>
        <dbReference type="ARBA" id="ARBA00023288"/>
    </source>
</evidence>
<evidence type="ECO:0000256" key="5">
    <source>
        <dbReference type="ARBA" id="ARBA00024045"/>
    </source>
</evidence>
<dbReference type="Gene3D" id="3.30.70.100">
    <property type="match status" value="1"/>
</dbReference>
<evidence type="ECO:0000259" key="7">
    <source>
        <dbReference type="PROSITE" id="PS50846"/>
    </source>
</evidence>
<protein>
    <recommendedName>
        <fullName evidence="7">HMA domain-containing protein</fullName>
    </recommendedName>
</protein>
<dbReference type="EMBL" id="JAAARO010000013">
    <property type="protein sequence ID" value="KAF5738146.1"/>
    <property type="molecule type" value="Genomic_DNA"/>
</dbReference>